<evidence type="ECO:0008006" key="12">
    <source>
        <dbReference type="Google" id="ProtNLM"/>
    </source>
</evidence>
<evidence type="ECO:0000256" key="4">
    <source>
        <dbReference type="ARBA" id="ARBA00022857"/>
    </source>
</evidence>
<dbReference type="Proteomes" id="UP001527925">
    <property type="component" value="Unassembled WGS sequence"/>
</dbReference>
<dbReference type="InterPro" id="IPR002347">
    <property type="entry name" value="SDR_fam"/>
</dbReference>
<evidence type="ECO:0000256" key="1">
    <source>
        <dbReference type="ARBA" id="ARBA00005194"/>
    </source>
</evidence>
<dbReference type="PANTHER" id="PTHR43086:SF2">
    <property type="entry name" value="HYDROXYSTEROID DEHYDROGENASE-LIKE PROTEIN 1"/>
    <property type="match status" value="1"/>
</dbReference>
<protein>
    <recommendedName>
        <fullName evidence="12">Very-long-chain 3-oxoacyl-CoA reductase</fullName>
    </recommendedName>
</protein>
<accession>A0ABR4NE12</accession>
<evidence type="ECO:0000313" key="11">
    <source>
        <dbReference type="Proteomes" id="UP001527925"/>
    </source>
</evidence>
<dbReference type="Gene3D" id="3.40.50.720">
    <property type="entry name" value="NAD(P)-binding Rossmann-like Domain"/>
    <property type="match status" value="1"/>
</dbReference>
<keyword evidence="2" id="KW-0444">Lipid biosynthesis</keyword>
<keyword evidence="4" id="KW-0521">NADP</keyword>
<dbReference type="SUPFAM" id="SSF51735">
    <property type="entry name" value="NAD(P)-binding Rossmann-fold domains"/>
    <property type="match status" value="1"/>
</dbReference>
<gene>
    <name evidence="10" type="ORF">HK105_202644</name>
</gene>
<name>A0ABR4NE12_9FUNG</name>
<keyword evidence="9" id="KW-0472">Membrane</keyword>
<evidence type="ECO:0000256" key="8">
    <source>
        <dbReference type="RuleBase" id="RU000363"/>
    </source>
</evidence>
<keyword evidence="9" id="KW-1133">Transmembrane helix</keyword>
<feature type="transmembrane region" description="Helical" evidence="9">
    <location>
        <begin position="26"/>
        <end position="49"/>
    </location>
</feature>
<organism evidence="10 11">
    <name type="scientific">Polyrhizophydium stewartii</name>
    <dbReference type="NCBI Taxonomy" id="2732419"/>
    <lineage>
        <taxon>Eukaryota</taxon>
        <taxon>Fungi</taxon>
        <taxon>Fungi incertae sedis</taxon>
        <taxon>Chytridiomycota</taxon>
        <taxon>Chytridiomycota incertae sedis</taxon>
        <taxon>Chytridiomycetes</taxon>
        <taxon>Rhizophydiales</taxon>
        <taxon>Rhizophydiales incertae sedis</taxon>
        <taxon>Polyrhizophydium</taxon>
    </lineage>
</organism>
<dbReference type="PRINTS" id="PR00081">
    <property type="entry name" value="GDHRDH"/>
</dbReference>
<keyword evidence="7" id="KW-0275">Fatty acid biosynthesis</keyword>
<dbReference type="PANTHER" id="PTHR43086">
    <property type="entry name" value="VERY-LONG-CHAIN 3-OXOOACYL-COA REDUCTASE"/>
    <property type="match status" value="1"/>
</dbReference>
<dbReference type="PRINTS" id="PR00080">
    <property type="entry name" value="SDRFAMILY"/>
</dbReference>
<evidence type="ECO:0000256" key="3">
    <source>
        <dbReference type="ARBA" id="ARBA00022832"/>
    </source>
</evidence>
<dbReference type="CDD" id="cd05356">
    <property type="entry name" value="17beta-HSD1_like_SDR_c"/>
    <property type="match status" value="1"/>
</dbReference>
<keyword evidence="5" id="KW-0560">Oxidoreductase</keyword>
<dbReference type="EMBL" id="JADGIZ020000009">
    <property type="protein sequence ID" value="KAL2917771.1"/>
    <property type="molecule type" value="Genomic_DNA"/>
</dbReference>
<keyword evidence="6" id="KW-0443">Lipid metabolism</keyword>
<dbReference type="InterPro" id="IPR020904">
    <property type="entry name" value="Sc_DH/Rdtase_CS"/>
</dbReference>
<evidence type="ECO:0000256" key="6">
    <source>
        <dbReference type="ARBA" id="ARBA00023098"/>
    </source>
</evidence>
<keyword evidence="3" id="KW-0276">Fatty acid metabolism</keyword>
<reference evidence="10 11" key="1">
    <citation type="submission" date="2023-09" db="EMBL/GenBank/DDBJ databases">
        <title>Pangenome analysis of Batrachochytrium dendrobatidis and related Chytrids.</title>
        <authorList>
            <person name="Yacoub M.N."/>
            <person name="Stajich J.E."/>
            <person name="James T.Y."/>
        </authorList>
    </citation>
    <scope>NUCLEOTIDE SEQUENCE [LARGE SCALE GENOMIC DNA]</scope>
    <source>
        <strain evidence="10 11">JEL0888</strain>
    </source>
</reference>
<keyword evidence="9" id="KW-0812">Transmembrane</keyword>
<evidence type="ECO:0000313" key="10">
    <source>
        <dbReference type="EMBL" id="KAL2917771.1"/>
    </source>
</evidence>
<dbReference type="PIRSF" id="PIRSF000126">
    <property type="entry name" value="11-beta-HSD1"/>
    <property type="match status" value="1"/>
</dbReference>
<keyword evidence="11" id="KW-1185">Reference proteome</keyword>
<dbReference type="Pfam" id="PF00106">
    <property type="entry name" value="adh_short"/>
    <property type="match status" value="2"/>
</dbReference>
<evidence type="ECO:0000256" key="9">
    <source>
        <dbReference type="SAM" id="Phobius"/>
    </source>
</evidence>
<comment type="caution">
    <text evidence="10">The sequence shown here is derived from an EMBL/GenBank/DDBJ whole genome shotgun (WGS) entry which is preliminary data.</text>
</comment>
<dbReference type="InterPro" id="IPR036291">
    <property type="entry name" value="NAD(P)-bd_dom_sf"/>
</dbReference>
<dbReference type="PROSITE" id="PS00061">
    <property type="entry name" value="ADH_SHORT"/>
    <property type="match status" value="1"/>
</dbReference>
<sequence length="361" mass="39414">MTTHAHPDFAVAVQAVIDRYPLRGGIIVLLCVVSGCYILYHSVVLFAILARMFVLPKARPNKTVQVDKRRLSIANGSWAVITGASDGIGREFALQLAAKAFNILLISRSKGKLDVVADEVRKINPNAEVIVLPFDFTKAHGAPGARNPAPEPGVPASANNYEVLKAAIDKIDVGVLVNNVAVNHAFPVPFMEESESLIEDIVEVDVLAQMRMARMVLPQMLARKAGTIINIGSMAGKVPSALLSVYSGSKAFLRFWSQALALEVRGKGVHVEHVNTYFVATNMSKIRKPTMLSPTPKDYVASVLQEVGNSINSTPYPPHRLLNWVLDNFVSEKEQITQSAGMHHSIRQRALAKIAREAKQQ</sequence>
<comment type="pathway">
    <text evidence="1">Lipid metabolism; fatty acid biosynthesis.</text>
</comment>
<evidence type="ECO:0000256" key="2">
    <source>
        <dbReference type="ARBA" id="ARBA00022516"/>
    </source>
</evidence>
<evidence type="ECO:0000256" key="7">
    <source>
        <dbReference type="ARBA" id="ARBA00023160"/>
    </source>
</evidence>
<evidence type="ECO:0000256" key="5">
    <source>
        <dbReference type="ARBA" id="ARBA00023002"/>
    </source>
</evidence>
<proteinExistence type="inferred from homology"/>
<comment type="similarity">
    <text evidence="8">Belongs to the short-chain dehydrogenases/reductases (SDR) family.</text>
</comment>